<feature type="domain" description="RmlD-like substrate binding" evidence="1">
    <location>
        <begin position="6"/>
        <end position="241"/>
    </location>
</feature>
<reference evidence="2 3" key="2">
    <citation type="submission" date="2019-09" db="EMBL/GenBank/DDBJ databases">
        <authorList>
            <person name="Jin C."/>
        </authorList>
    </citation>
    <scope>NUCLEOTIDE SEQUENCE [LARGE SCALE GENOMIC DNA]</scope>
    <source>
        <strain evidence="2 3">BN140002</strain>
    </source>
</reference>
<gene>
    <name evidence="2" type="ORF">F0L46_14280</name>
</gene>
<reference evidence="2 3" key="1">
    <citation type="submission" date="2019-09" db="EMBL/GenBank/DDBJ databases">
        <title>Salinarimonas rosea gen. nov., sp. nov., a new member of the a-2 subgroup of the Proteobacteria.</title>
        <authorList>
            <person name="Liu J."/>
        </authorList>
    </citation>
    <scope>NUCLEOTIDE SEQUENCE [LARGE SCALE GENOMIC DNA]</scope>
    <source>
        <strain evidence="2 3">BN140002</strain>
    </source>
</reference>
<evidence type="ECO:0000313" key="2">
    <source>
        <dbReference type="EMBL" id="KAA2236644.1"/>
    </source>
</evidence>
<dbReference type="RefSeq" id="WP_149818664.1">
    <property type="nucleotide sequence ID" value="NZ_VUOA01000025.1"/>
</dbReference>
<dbReference type="InterPro" id="IPR036291">
    <property type="entry name" value="NAD(P)-bd_dom_sf"/>
</dbReference>
<dbReference type="GO" id="GO:0044877">
    <property type="term" value="F:protein-containing complex binding"/>
    <property type="evidence" value="ECO:0007669"/>
    <property type="project" value="TreeGrafter"/>
</dbReference>
<dbReference type="PANTHER" id="PTHR12126">
    <property type="entry name" value="NADH-UBIQUINONE OXIDOREDUCTASE 39 KDA SUBUNIT-RELATED"/>
    <property type="match status" value="1"/>
</dbReference>
<dbReference type="Proteomes" id="UP000323142">
    <property type="component" value="Unassembled WGS sequence"/>
</dbReference>
<dbReference type="Gene3D" id="3.40.50.720">
    <property type="entry name" value="NAD(P)-binding Rossmann-like Domain"/>
    <property type="match status" value="1"/>
</dbReference>
<dbReference type="OrthoDB" id="9776313at2"/>
<dbReference type="PANTHER" id="PTHR12126:SF11">
    <property type="entry name" value="NADH DEHYDROGENASE [UBIQUINONE] 1 ALPHA SUBCOMPLEX SUBUNIT 9, MITOCHONDRIAL"/>
    <property type="match status" value="1"/>
</dbReference>
<dbReference type="AlphaFoldDB" id="A0A5B2VCD4"/>
<organism evidence="2 3">
    <name type="scientific">Salinarimonas soli</name>
    <dbReference type="NCBI Taxonomy" id="1638099"/>
    <lineage>
        <taxon>Bacteria</taxon>
        <taxon>Pseudomonadati</taxon>
        <taxon>Pseudomonadota</taxon>
        <taxon>Alphaproteobacteria</taxon>
        <taxon>Hyphomicrobiales</taxon>
        <taxon>Salinarimonadaceae</taxon>
        <taxon>Salinarimonas</taxon>
    </lineage>
</organism>
<dbReference type="FunFam" id="3.40.50.720:FF:000702">
    <property type="entry name" value="NADH dehydrogenase (Ubiquinone)"/>
    <property type="match status" value="1"/>
</dbReference>
<protein>
    <submittedName>
        <fullName evidence="2">Complex I NDUFA9 subunit family protein</fullName>
    </submittedName>
</protein>
<evidence type="ECO:0000313" key="3">
    <source>
        <dbReference type="Proteomes" id="UP000323142"/>
    </source>
</evidence>
<accession>A0A5B2VCD4</accession>
<dbReference type="Pfam" id="PF04321">
    <property type="entry name" value="RmlD_sub_bind"/>
    <property type="match status" value="1"/>
</dbReference>
<dbReference type="InterPro" id="IPR029903">
    <property type="entry name" value="RmlD-like-bd"/>
</dbReference>
<dbReference type="EMBL" id="VUOA01000025">
    <property type="protein sequence ID" value="KAA2236644.1"/>
    <property type="molecule type" value="Genomic_DNA"/>
</dbReference>
<proteinExistence type="predicted"/>
<dbReference type="SUPFAM" id="SSF51735">
    <property type="entry name" value="NAD(P)-binding Rossmann-fold domains"/>
    <property type="match status" value="1"/>
</dbReference>
<dbReference type="InterPro" id="IPR051207">
    <property type="entry name" value="ComplexI_NDUFA9_subunit"/>
</dbReference>
<keyword evidence="3" id="KW-1185">Reference proteome</keyword>
<dbReference type="CDD" id="cd05271">
    <property type="entry name" value="NDUFA9_like_SDR_a"/>
    <property type="match status" value="1"/>
</dbReference>
<sequence length="330" mass="35290">MSARVVTVFGASGFLGTSVVRALVKRDYRVLAAVRRPDLAGHLQPLGYVSQIHALQANLRFPDSIANAVREADAVVNLVGILQPTGRQTFSSVQAEGAGAVARAAVARGIERVVHVSAIGADASSPSAYGRTKAQGEAAVLAACPGAVILRPSIIFGPGDSFFNRFAALARMTPVIPLAYPDTRFQPVFVGDVAEAVARAVDGELQGGATYELGGPEVLSFRELVQFTLDHIDRHRRIIPLSPGAARTQATVMETLDKLLLGFLPDDLKLTRDQLLLLQRDNVVSPEARREGRTLEGMGISPDALEAIVPSYLVRFRARGQFSQPGHNKL</sequence>
<evidence type="ECO:0000259" key="1">
    <source>
        <dbReference type="Pfam" id="PF04321"/>
    </source>
</evidence>
<name>A0A5B2VCD4_9HYPH</name>
<comment type="caution">
    <text evidence="2">The sequence shown here is derived from an EMBL/GenBank/DDBJ whole genome shotgun (WGS) entry which is preliminary data.</text>
</comment>